<dbReference type="GO" id="GO:0003677">
    <property type="term" value="F:DNA binding"/>
    <property type="evidence" value="ECO:0007669"/>
    <property type="project" value="UniProtKB-KW"/>
</dbReference>
<sequence length="357" mass="40467">MAGPILTSEQLGRATLARQLLLERRPTPVKRAVARLAGVNAQGTEQPYLSLLARVDCFQPGTVVRLLRRRELVRATGIRGTLHLHTADDFLAWRRALAPVIERVARNDNSRDFQTLDLDALLAAARQLFDERPRTRAEWIEELAPFAEQARRKDSVGLVVRAFLPLVQLPPAGEWGSSEAPAYQLAETWLKRPLGPADEGLRSLVLRYLAAFGPATWKDLQYWSGLTGLREVLEKLQPRLRILHDTVGREYFDVPRAPLPDKSIKAPPRLLPALDNLLYAHDDRSRFIETDAPYDRRRAVNTFLLHGRVAGTWTIERDRLALHPFDTIPRNQRAPLRAEAERVLTFLAHETITVDLP</sequence>
<protein>
    <submittedName>
        <fullName evidence="1">Winged helix DNA-binding domain-containing protein</fullName>
    </submittedName>
</protein>
<evidence type="ECO:0000313" key="2">
    <source>
        <dbReference type="Proteomes" id="UP001595699"/>
    </source>
</evidence>
<gene>
    <name evidence="1" type="ORF">ACFOUW_03550</name>
</gene>
<reference evidence="2" key="1">
    <citation type="journal article" date="2019" name="Int. J. Syst. Evol. Microbiol.">
        <title>The Global Catalogue of Microorganisms (GCM) 10K type strain sequencing project: providing services to taxonomists for standard genome sequencing and annotation.</title>
        <authorList>
            <consortium name="The Broad Institute Genomics Platform"/>
            <consortium name="The Broad Institute Genome Sequencing Center for Infectious Disease"/>
            <person name="Wu L."/>
            <person name="Ma J."/>
        </authorList>
    </citation>
    <scope>NUCLEOTIDE SEQUENCE [LARGE SCALE GENOMIC DNA]</scope>
    <source>
        <strain evidence="2">CGMCC 4.7241</strain>
    </source>
</reference>
<evidence type="ECO:0000313" key="1">
    <source>
        <dbReference type="EMBL" id="MFC3759899.1"/>
    </source>
</evidence>
<dbReference type="InterPro" id="IPR009351">
    <property type="entry name" value="AlkZ-like"/>
</dbReference>
<dbReference type="Pfam" id="PF06224">
    <property type="entry name" value="AlkZ-like"/>
    <property type="match status" value="1"/>
</dbReference>
<organism evidence="1 2">
    <name type="scientific">Tenggerimyces flavus</name>
    <dbReference type="NCBI Taxonomy" id="1708749"/>
    <lineage>
        <taxon>Bacteria</taxon>
        <taxon>Bacillati</taxon>
        <taxon>Actinomycetota</taxon>
        <taxon>Actinomycetes</taxon>
        <taxon>Propionibacteriales</taxon>
        <taxon>Nocardioidaceae</taxon>
        <taxon>Tenggerimyces</taxon>
    </lineage>
</organism>
<dbReference type="Proteomes" id="UP001595699">
    <property type="component" value="Unassembled WGS sequence"/>
</dbReference>
<dbReference type="PANTHER" id="PTHR38479:SF2">
    <property type="entry name" value="WINGED HELIX DNA-BINDING DOMAIN-CONTAINING PROTEIN"/>
    <property type="match status" value="1"/>
</dbReference>
<comment type="caution">
    <text evidence="1">The sequence shown here is derived from an EMBL/GenBank/DDBJ whole genome shotgun (WGS) entry which is preliminary data.</text>
</comment>
<keyword evidence="2" id="KW-1185">Reference proteome</keyword>
<dbReference type="RefSeq" id="WP_205120267.1">
    <property type="nucleotide sequence ID" value="NZ_JAFBCM010000001.1"/>
</dbReference>
<dbReference type="EMBL" id="JBHRZH010000004">
    <property type="protein sequence ID" value="MFC3759899.1"/>
    <property type="molecule type" value="Genomic_DNA"/>
</dbReference>
<accession>A0ABV7Y677</accession>
<keyword evidence="1" id="KW-0238">DNA-binding</keyword>
<dbReference type="PANTHER" id="PTHR38479">
    <property type="entry name" value="LMO0824 PROTEIN"/>
    <property type="match status" value="1"/>
</dbReference>
<name>A0ABV7Y677_9ACTN</name>
<proteinExistence type="predicted"/>